<comment type="caution">
    <text evidence="9">The sequence shown here is derived from an EMBL/GenBank/DDBJ whole genome shotgun (WGS) entry which is preliminary data.</text>
</comment>
<evidence type="ECO:0000256" key="3">
    <source>
        <dbReference type="ARBA" id="ARBA00023295"/>
    </source>
</evidence>
<name>A0A6N8EFG5_9GAMM</name>
<dbReference type="SUPFAM" id="SSF51011">
    <property type="entry name" value="Glycosyl hydrolase domain"/>
    <property type="match status" value="1"/>
</dbReference>
<dbReference type="InterPro" id="IPR017853">
    <property type="entry name" value="GH"/>
</dbReference>
<dbReference type="SUPFAM" id="SSF74650">
    <property type="entry name" value="Galactose mutarotase-like"/>
    <property type="match status" value="1"/>
</dbReference>
<dbReference type="Pfam" id="PF01055">
    <property type="entry name" value="Glyco_hydro_31_2nd"/>
    <property type="match status" value="1"/>
</dbReference>
<dbReference type="Gene3D" id="2.60.40.1760">
    <property type="entry name" value="glycosyl hydrolase (family 31)"/>
    <property type="match status" value="1"/>
</dbReference>
<dbReference type="RefSeq" id="WP_155450181.1">
    <property type="nucleotide sequence ID" value="NZ_WNKT01000021.1"/>
</dbReference>
<dbReference type="PROSITE" id="PS00129">
    <property type="entry name" value="GLYCOSYL_HYDROL_F31_1"/>
    <property type="match status" value="1"/>
</dbReference>
<keyword evidence="3 4" id="KW-0326">Glycosidase</keyword>
<dbReference type="Pfam" id="PF17137">
    <property type="entry name" value="DUF5110"/>
    <property type="match status" value="1"/>
</dbReference>
<evidence type="ECO:0000259" key="8">
    <source>
        <dbReference type="Pfam" id="PF21365"/>
    </source>
</evidence>
<protein>
    <submittedName>
        <fullName evidence="9">DUF5110 domain-containing protein</fullName>
    </submittedName>
</protein>
<dbReference type="PANTHER" id="PTHR22762:SF166">
    <property type="entry name" value="ALPHA-GLUCOSIDASE"/>
    <property type="match status" value="1"/>
</dbReference>
<dbReference type="GO" id="GO:0005975">
    <property type="term" value="P:carbohydrate metabolic process"/>
    <property type="evidence" value="ECO:0007669"/>
    <property type="project" value="InterPro"/>
</dbReference>
<evidence type="ECO:0000256" key="4">
    <source>
        <dbReference type="RuleBase" id="RU361185"/>
    </source>
</evidence>
<evidence type="ECO:0000259" key="7">
    <source>
        <dbReference type="Pfam" id="PF17137"/>
    </source>
</evidence>
<dbReference type="Pfam" id="PF21365">
    <property type="entry name" value="Glyco_hydro_31_3rd"/>
    <property type="match status" value="1"/>
</dbReference>
<evidence type="ECO:0000259" key="6">
    <source>
        <dbReference type="Pfam" id="PF13802"/>
    </source>
</evidence>
<evidence type="ECO:0000256" key="2">
    <source>
        <dbReference type="ARBA" id="ARBA00022801"/>
    </source>
</evidence>
<dbReference type="Gene3D" id="2.60.40.1180">
    <property type="entry name" value="Golgi alpha-mannosidase II"/>
    <property type="match status" value="2"/>
</dbReference>
<feature type="domain" description="Glycoside hydrolase family 31 N-terminal" evidence="6">
    <location>
        <begin position="31"/>
        <end position="218"/>
    </location>
</feature>
<dbReference type="InterPro" id="IPR033403">
    <property type="entry name" value="DUF5110"/>
</dbReference>
<dbReference type="CDD" id="cd14752">
    <property type="entry name" value="GH31_N"/>
    <property type="match status" value="1"/>
</dbReference>
<keyword evidence="2 4" id="KW-0378">Hydrolase</keyword>
<feature type="domain" description="DUF5110" evidence="7">
    <location>
        <begin position="705"/>
        <end position="775"/>
    </location>
</feature>
<dbReference type="SUPFAM" id="SSF51445">
    <property type="entry name" value="(Trans)glycosidases"/>
    <property type="match status" value="1"/>
</dbReference>
<evidence type="ECO:0000313" key="9">
    <source>
        <dbReference type="EMBL" id="MTW21599.1"/>
    </source>
</evidence>
<dbReference type="EMBL" id="WNKT01000021">
    <property type="protein sequence ID" value="MTW21599.1"/>
    <property type="molecule type" value="Genomic_DNA"/>
</dbReference>
<dbReference type="InterPro" id="IPR030458">
    <property type="entry name" value="Glyco_hydro_31_AS"/>
</dbReference>
<comment type="similarity">
    <text evidence="1 4">Belongs to the glycosyl hydrolase 31 family.</text>
</comment>
<proteinExistence type="inferred from homology"/>
<organism evidence="9 10">
    <name type="scientific">Allochromatium palmeri</name>
    <dbReference type="NCBI Taxonomy" id="231048"/>
    <lineage>
        <taxon>Bacteria</taxon>
        <taxon>Pseudomonadati</taxon>
        <taxon>Pseudomonadota</taxon>
        <taxon>Gammaproteobacteria</taxon>
        <taxon>Chromatiales</taxon>
        <taxon>Chromatiaceae</taxon>
        <taxon>Allochromatium</taxon>
    </lineage>
</organism>
<dbReference type="InterPro" id="IPR013780">
    <property type="entry name" value="Glyco_hydro_b"/>
</dbReference>
<dbReference type="InterPro" id="IPR025887">
    <property type="entry name" value="Glyco_hydro_31_N_dom"/>
</dbReference>
<feature type="domain" description="Glycosyl hydrolase family 31 C-terminal" evidence="8">
    <location>
        <begin position="603"/>
        <end position="690"/>
    </location>
</feature>
<dbReference type="InterPro" id="IPR048395">
    <property type="entry name" value="Glyco_hydro_31_C"/>
</dbReference>
<dbReference type="Gene3D" id="3.20.20.80">
    <property type="entry name" value="Glycosidases"/>
    <property type="match status" value="1"/>
</dbReference>
<dbReference type="GO" id="GO:0004553">
    <property type="term" value="F:hydrolase activity, hydrolyzing O-glycosyl compounds"/>
    <property type="evidence" value="ECO:0007669"/>
    <property type="project" value="InterPro"/>
</dbReference>
<keyword evidence="10" id="KW-1185">Reference proteome</keyword>
<dbReference type="OrthoDB" id="176168at2"/>
<dbReference type="InterPro" id="IPR000322">
    <property type="entry name" value="Glyco_hydro_31_TIM"/>
</dbReference>
<feature type="domain" description="Glycoside hydrolase family 31 TIM barrel" evidence="5">
    <location>
        <begin position="260"/>
        <end position="595"/>
    </location>
</feature>
<reference evidence="9 10" key="1">
    <citation type="submission" date="2019-11" db="EMBL/GenBank/DDBJ databases">
        <title>Whole-genome sequence of the anaerobic purple sulfur bacterium Allochromatium palmeri DSM 15591.</title>
        <authorList>
            <person name="Kyndt J.A."/>
            <person name="Meyer T.E."/>
        </authorList>
    </citation>
    <scope>NUCLEOTIDE SEQUENCE [LARGE SCALE GENOMIC DNA]</scope>
    <source>
        <strain evidence="9 10">DSM 15591</strain>
    </source>
</reference>
<evidence type="ECO:0000256" key="1">
    <source>
        <dbReference type="ARBA" id="ARBA00007806"/>
    </source>
</evidence>
<dbReference type="Pfam" id="PF13802">
    <property type="entry name" value="Gal_mutarotas_2"/>
    <property type="match status" value="1"/>
</dbReference>
<evidence type="ECO:0000259" key="5">
    <source>
        <dbReference type="Pfam" id="PF01055"/>
    </source>
</evidence>
<dbReference type="InterPro" id="IPR011013">
    <property type="entry name" value="Gal_mutarotase_sf_dom"/>
</dbReference>
<dbReference type="CDD" id="cd06604">
    <property type="entry name" value="GH31_glucosidase_II_MalA"/>
    <property type="match status" value="1"/>
</dbReference>
<dbReference type="GO" id="GO:0030246">
    <property type="term" value="F:carbohydrate binding"/>
    <property type="evidence" value="ECO:0007669"/>
    <property type="project" value="InterPro"/>
</dbReference>
<dbReference type="AlphaFoldDB" id="A0A6N8EFG5"/>
<sequence>MDDPLLAAPMPVLDWVSEATACITRHEHGLLRLEAVAPDILRLRFAPNGRFAAPRPWSPVLDLAPAGLSVREEDGQLWIGTERLSARINLSSGVLAFTTPEGQVFAEDLCAPGWREVSLEETRLQHLPDTELPPGEARIGVGVRKRMAPDEGYFGFGQRDGRLDRRHRRLTHWTVDRVVPGHGLGEDNLYQAQPTFMAVRPGLAWGLLLNSTWFSGFDVGREYEDVLTLFTLGGELDYYIFAGPTPAAVVEQLTRLTGRPLLPPLWALGFHQSRWSYGTDRDVRALAEGFRQRTIPLDAIHLDIDYMDGYRVFTWDHERFPEPAATVAALQALGIRTVTIVDPGVKHDLGAGYGVAEAGVAGEYFLRRADGELFSGWVWPDESLFPDFCSERTRHWWGDLHGSLIEIGVDGIWCDMNEPSIVDRPYREPGVTEYPVPLAVCQGDEGEALHAETHNLYGHLMARATWEGLERLRPERRPWVLTRSAFVGTQCWAASWMGDNSARWEDLETSLPQLASLGLCGAPHVGVDIGGFYGHSFGELYGRWIELGAFYPFMRVHAHCDSRPQEPWSFGPDIEAIARQAIELRYRLLPYFYTLAHRAHRDGEPWWRPLLFDFPDQADLYAIEDQIMIGPQMMIAPIRAHGLKRRLVERPPGCWYDFRSGARLDAGPGPLVMDAPLGAMPILVRGGSILTLGNVRQSTAEPLSELMLEIYPDDAAEGTWTLIEDDGESFAYQDGALAETDARIAPLSQGAVFTLAARRGDYQPAPRSLILRLHLPEAPAGLTLDETPVEDWRWDAELQAAEVRIVDDGQAHCLAPG</sequence>
<dbReference type="PANTHER" id="PTHR22762">
    <property type="entry name" value="ALPHA-GLUCOSIDASE"/>
    <property type="match status" value="1"/>
</dbReference>
<accession>A0A6N8EFG5</accession>
<evidence type="ECO:0000313" key="10">
    <source>
        <dbReference type="Proteomes" id="UP000434044"/>
    </source>
</evidence>
<gene>
    <name evidence="9" type="ORF">GJ668_10920</name>
</gene>
<dbReference type="Proteomes" id="UP000434044">
    <property type="component" value="Unassembled WGS sequence"/>
</dbReference>